<dbReference type="GO" id="GO:0061710">
    <property type="term" value="F:L-threonylcarbamoyladenylate synthase"/>
    <property type="evidence" value="ECO:0007669"/>
    <property type="project" value="UniProtKB-EC"/>
</dbReference>
<dbReference type="GO" id="GO:0000049">
    <property type="term" value="F:tRNA binding"/>
    <property type="evidence" value="ECO:0007669"/>
    <property type="project" value="TreeGrafter"/>
</dbReference>
<proteinExistence type="inferred from homology"/>
<feature type="binding site" evidence="14">
    <location>
        <position position="157"/>
    </location>
    <ligand>
        <name>ATP</name>
        <dbReference type="ChEBI" id="CHEBI:30616"/>
    </ligand>
</feature>
<dbReference type="PANTHER" id="PTHR17490">
    <property type="entry name" value="SUA5"/>
    <property type="match status" value="1"/>
</dbReference>
<dbReference type="Proteomes" id="UP000239549">
    <property type="component" value="Unassembled WGS sequence"/>
</dbReference>
<evidence type="ECO:0000256" key="10">
    <source>
        <dbReference type="ARBA" id="ARBA00022840"/>
    </source>
</evidence>
<dbReference type="InterPro" id="IPR010923">
    <property type="entry name" value="T(6)A37_SUA5"/>
</dbReference>
<evidence type="ECO:0000256" key="13">
    <source>
        <dbReference type="PIRNR" id="PIRNR004930"/>
    </source>
</evidence>
<dbReference type="GO" id="GO:0006450">
    <property type="term" value="P:regulation of translational fidelity"/>
    <property type="evidence" value="ECO:0007669"/>
    <property type="project" value="TreeGrafter"/>
</dbReference>
<evidence type="ECO:0000256" key="7">
    <source>
        <dbReference type="ARBA" id="ARBA00022694"/>
    </source>
</evidence>
<sequence length="358" mass="37358">MEKNIQTKYWVVDGKEPDPGIIRQAGEIIRNGGLVAFPTETVYGLGASALDDNAVEGIFRAKGRPQDNPLIVHVADMDRVWELVSGVPARAAGLMEKFWPGPLTVILRDGGVAAKKVTAGLDTLALRMPDHPVALALIRAAGVPVAAPSANLSGRPSPTTAEHVRNDLSGRLDAILDGGPAGLGVESTVVDLSGETPVLLRPGGITPGQIESVTGRILLDPSLEPGAVIPGKPRSPGMKYRHYAPAAPLVLVEGTPSRVTGIVRQMLEENLLRGKRVGVLCREENAGLYPGAAVVGAGAGGEPGETASKLYAALRRLDQLGVDLILAEGVEPRGVGLAVANRLRRAAGKIINTGQLHE</sequence>
<dbReference type="Pfam" id="PF03481">
    <property type="entry name" value="Sua5_C"/>
    <property type="match status" value="1"/>
</dbReference>
<keyword evidence="8 13" id="KW-0548">Nucleotidyltransferase</keyword>
<evidence type="ECO:0000256" key="2">
    <source>
        <dbReference type="ARBA" id="ARBA00007663"/>
    </source>
</evidence>
<evidence type="ECO:0000313" key="16">
    <source>
        <dbReference type="EMBL" id="GBF35652.1"/>
    </source>
</evidence>
<dbReference type="NCBIfam" id="TIGR00057">
    <property type="entry name" value="L-threonylcarbamoyladenylate synthase"/>
    <property type="match status" value="1"/>
</dbReference>
<keyword evidence="9 13" id="KW-0547">Nucleotide-binding</keyword>
<dbReference type="RefSeq" id="WP_104373703.1">
    <property type="nucleotide sequence ID" value="NZ_BFAV01000179.1"/>
</dbReference>
<dbReference type="EMBL" id="BFAV01000179">
    <property type="protein sequence ID" value="GBF35652.1"/>
    <property type="molecule type" value="Genomic_DNA"/>
</dbReference>
<evidence type="ECO:0000256" key="4">
    <source>
        <dbReference type="ARBA" id="ARBA00015492"/>
    </source>
</evidence>
<reference evidence="17" key="1">
    <citation type="submission" date="2018-02" db="EMBL/GenBank/DDBJ databases">
        <title>Genome sequence of Desulfocucumis palustris strain NAW-5.</title>
        <authorList>
            <person name="Watanabe M."/>
            <person name="Kojima H."/>
            <person name="Fukui M."/>
        </authorList>
    </citation>
    <scope>NUCLEOTIDE SEQUENCE [LARGE SCALE GENOMIC DNA]</scope>
    <source>
        <strain evidence="17">NAW-5</strain>
    </source>
</reference>
<dbReference type="GO" id="GO:0005524">
    <property type="term" value="F:ATP binding"/>
    <property type="evidence" value="ECO:0007669"/>
    <property type="project" value="UniProtKB-UniRule"/>
</dbReference>
<evidence type="ECO:0000256" key="9">
    <source>
        <dbReference type="ARBA" id="ARBA00022741"/>
    </source>
</evidence>
<feature type="binding site" evidence="14">
    <location>
        <position position="243"/>
    </location>
    <ligand>
        <name>ATP</name>
        <dbReference type="ChEBI" id="CHEBI:30616"/>
    </ligand>
</feature>
<name>A0A2L2XHP8_9FIRM</name>
<keyword evidence="10 13" id="KW-0067">ATP-binding</keyword>
<evidence type="ECO:0000256" key="8">
    <source>
        <dbReference type="ARBA" id="ARBA00022695"/>
    </source>
</evidence>
<comment type="similarity">
    <text evidence="2 13">Belongs to the SUA5 family.</text>
</comment>
<dbReference type="InterPro" id="IPR038385">
    <property type="entry name" value="Sua5/YwlC_C"/>
</dbReference>
<dbReference type="InterPro" id="IPR050156">
    <property type="entry name" value="TC-AMP_synthase_SUA5"/>
</dbReference>
<keyword evidence="7 13" id="KW-0819">tRNA processing</keyword>
<dbReference type="InterPro" id="IPR017945">
    <property type="entry name" value="DHBP_synth_RibB-like_a/b_dom"/>
</dbReference>
<dbReference type="GO" id="GO:0008033">
    <property type="term" value="P:tRNA processing"/>
    <property type="evidence" value="ECO:0007669"/>
    <property type="project" value="UniProtKB-KW"/>
</dbReference>
<dbReference type="Gene3D" id="3.90.870.10">
    <property type="entry name" value="DHBP synthase"/>
    <property type="match status" value="1"/>
</dbReference>
<gene>
    <name evidence="16" type="ORF">DCCM_4781</name>
</gene>
<organism evidence="16 17">
    <name type="scientific">Desulfocucumis palustris</name>
    <dbReference type="NCBI Taxonomy" id="1898651"/>
    <lineage>
        <taxon>Bacteria</taxon>
        <taxon>Bacillati</taxon>
        <taxon>Bacillota</taxon>
        <taxon>Clostridia</taxon>
        <taxon>Eubacteriales</taxon>
        <taxon>Desulfocucumaceae</taxon>
        <taxon>Desulfocucumis</taxon>
    </lineage>
</organism>
<keyword evidence="6 13" id="KW-0808">Transferase</keyword>
<evidence type="ECO:0000256" key="1">
    <source>
        <dbReference type="ARBA" id="ARBA00004496"/>
    </source>
</evidence>
<dbReference type="GO" id="GO:0003725">
    <property type="term" value="F:double-stranded RNA binding"/>
    <property type="evidence" value="ECO:0007669"/>
    <property type="project" value="UniProtKB-UniRule"/>
</dbReference>
<feature type="binding site" evidence="14">
    <location>
        <position position="127"/>
    </location>
    <ligand>
        <name>L-threonine</name>
        <dbReference type="ChEBI" id="CHEBI:57926"/>
    </ligand>
</feature>
<dbReference type="SUPFAM" id="SSF55821">
    <property type="entry name" value="YrdC/RibB"/>
    <property type="match status" value="1"/>
</dbReference>
<dbReference type="FunFam" id="3.90.870.10:FF:000009">
    <property type="entry name" value="Threonylcarbamoyl-AMP synthase, putative"/>
    <property type="match status" value="1"/>
</dbReference>
<dbReference type="Gene3D" id="3.40.50.11030">
    <property type="entry name" value="Threonylcarbamoyl-AMP synthase, C-terminal domain"/>
    <property type="match status" value="1"/>
</dbReference>
<dbReference type="OrthoDB" id="9814580at2"/>
<dbReference type="AlphaFoldDB" id="A0A2L2XHP8"/>
<comment type="caution">
    <text evidence="16">The sequence shown here is derived from an EMBL/GenBank/DDBJ whole genome shotgun (WGS) entry which is preliminary data.</text>
</comment>
<dbReference type="InterPro" id="IPR006070">
    <property type="entry name" value="Sua5-like_dom"/>
</dbReference>
<evidence type="ECO:0000256" key="6">
    <source>
        <dbReference type="ARBA" id="ARBA00022679"/>
    </source>
</evidence>
<protein>
    <recommendedName>
        <fullName evidence="4 13">Threonylcarbamoyl-AMP synthase</fullName>
        <shortName evidence="13">TC-AMP synthase</shortName>
        <ecNumber evidence="3 13">2.7.7.87</ecNumber>
    </recommendedName>
    <alternativeName>
        <fullName evidence="11 13">L-threonylcarbamoyladenylate synthase</fullName>
    </alternativeName>
</protein>
<feature type="binding site" evidence="14">
    <location>
        <position position="68"/>
    </location>
    <ligand>
        <name>L-threonine</name>
        <dbReference type="ChEBI" id="CHEBI:57926"/>
    </ligand>
</feature>
<feature type="binding site" evidence="14">
    <location>
        <position position="149"/>
    </location>
    <ligand>
        <name>ATP</name>
        <dbReference type="ChEBI" id="CHEBI:30616"/>
    </ligand>
</feature>
<dbReference type="GO" id="GO:0005737">
    <property type="term" value="C:cytoplasm"/>
    <property type="evidence" value="ECO:0007669"/>
    <property type="project" value="UniProtKB-SubCell"/>
</dbReference>
<feature type="binding site" evidence="14">
    <location>
        <position position="201"/>
    </location>
    <ligand>
        <name>ATP</name>
        <dbReference type="ChEBI" id="CHEBI:30616"/>
    </ligand>
</feature>
<feature type="binding site" evidence="14">
    <location>
        <position position="41"/>
    </location>
    <ligand>
        <name>L-threonine</name>
        <dbReference type="ChEBI" id="CHEBI:57926"/>
    </ligand>
</feature>
<keyword evidence="5 13" id="KW-0963">Cytoplasm</keyword>
<evidence type="ECO:0000259" key="15">
    <source>
        <dbReference type="PROSITE" id="PS51163"/>
    </source>
</evidence>
<evidence type="ECO:0000256" key="14">
    <source>
        <dbReference type="PIRSR" id="PIRSR004930-1"/>
    </source>
</evidence>
<comment type="subcellular location">
    <subcellularLocation>
        <location evidence="1 13">Cytoplasm</location>
    </subcellularLocation>
</comment>
<evidence type="ECO:0000256" key="12">
    <source>
        <dbReference type="ARBA" id="ARBA00048366"/>
    </source>
</evidence>
<accession>A0A2L2XHP8</accession>
<dbReference type="PROSITE" id="PS51163">
    <property type="entry name" value="YRDC"/>
    <property type="match status" value="1"/>
</dbReference>
<keyword evidence="17" id="KW-1185">Reference proteome</keyword>
<feature type="binding site" evidence="14">
    <location>
        <position position="73"/>
    </location>
    <ligand>
        <name>L-threonine</name>
        <dbReference type="ChEBI" id="CHEBI:57926"/>
    </ligand>
</feature>
<evidence type="ECO:0000313" key="17">
    <source>
        <dbReference type="Proteomes" id="UP000239549"/>
    </source>
</evidence>
<dbReference type="Pfam" id="PF01300">
    <property type="entry name" value="Sua5_yciO_yrdC"/>
    <property type="match status" value="1"/>
</dbReference>
<dbReference type="PIRSF" id="PIRSF004930">
    <property type="entry name" value="Tln_factor_SUA5"/>
    <property type="match status" value="1"/>
</dbReference>
<evidence type="ECO:0000256" key="3">
    <source>
        <dbReference type="ARBA" id="ARBA00012584"/>
    </source>
</evidence>
<evidence type="ECO:0000256" key="11">
    <source>
        <dbReference type="ARBA" id="ARBA00029774"/>
    </source>
</evidence>
<comment type="function">
    <text evidence="13">Required for the formation of a threonylcarbamoyl group on adenosine at position 37 (t(6)A37) in tRNAs that read codons beginning with adenine.</text>
</comment>
<dbReference type="InterPro" id="IPR005145">
    <property type="entry name" value="Sua5_C"/>
</dbReference>
<feature type="binding site" evidence="14">
    <location>
        <position position="147"/>
    </location>
    <ligand>
        <name>L-threonine</name>
        <dbReference type="ChEBI" id="CHEBI:57926"/>
    </ligand>
</feature>
<dbReference type="PANTHER" id="PTHR17490:SF16">
    <property type="entry name" value="THREONYLCARBAMOYL-AMP SYNTHASE"/>
    <property type="match status" value="1"/>
</dbReference>
<dbReference type="EC" id="2.7.7.87" evidence="3 13"/>
<comment type="catalytic activity">
    <reaction evidence="12 13">
        <text>L-threonine + hydrogencarbonate + ATP = L-threonylcarbamoyladenylate + diphosphate + H2O</text>
        <dbReference type="Rhea" id="RHEA:36407"/>
        <dbReference type="ChEBI" id="CHEBI:15377"/>
        <dbReference type="ChEBI" id="CHEBI:17544"/>
        <dbReference type="ChEBI" id="CHEBI:30616"/>
        <dbReference type="ChEBI" id="CHEBI:33019"/>
        <dbReference type="ChEBI" id="CHEBI:57926"/>
        <dbReference type="ChEBI" id="CHEBI:73682"/>
        <dbReference type="EC" id="2.7.7.87"/>
    </reaction>
</comment>
<feature type="domain" description="YrdC-like" evidence="15">
    <location>
        <begin position="19"/>
        <end position="205"/>
    </location>
</feature>
<evidence type="ECO:0000256" key="5">
    <source>
        <dbReference type="ARBA" id="ARBA00022490"/>
    </source>
</evidence>
<feature type="binding site" evidence="14">
    <location>
        <position position="64"/>
    </location>
    <ligand>
        <name>ATP</name>
        <dbReference type="ChEBI" id="CHEBI:30616"/>
    </ligand>
</feature>
<feature type="binding site" evidence="14">
    <location>
        <position position="123"/>
    </location>
    <ligand>
        <name>ATP</name>
        <dbReference type="ChEBI" id="CHEBI:30616"/>
    </ligand>
</feature>
<feature type="binding site" evidence="14">
    <location>
        <position position="187"/>
    </location>
    <ligand>
        <name>L-threonine</name>
        <dbReference type="ChEBI" id="CHEBI:57926"/>
    </ligand>
</feature>